<dbReference type="PROSITE" id="PS51257">
    <property type="entry name" value="PROKAR_LIPOPROTEIN"/>
    <property type="match status" value="1"/>
</dbReference>
<feature type="signal peptide" evidence="1">
    <location>
        <begin position="1"/>
        <end position="19"/>
    </location>
</feature>
<dbReference type="AlphaFoldDB" id="A0A9D1MYB6"/>
<comment type="caution">
    <text evidence="2">The sequence shown here is derived from an EMBL/GenBank/DDBJ whole genome shotgun (WGS) entry which is preliminary data.</text>
</comment>
<accession>A0A9D1MYB6</accession>
<evidence type="ECO:0000313" key="2">
    <source>
        <dbReference type="EMBL" id="HIU91370.1"/>
    </source>
</evidence>
<evidence type="ECO:0000256" key="1">
    <source>
        <dbReference type="SAM" id="SignalP"/>
    </source>
</evidence>
<keyword evidence="1" id="KW-0732">Signal</keyword>
<reference evidence="2" key="2">
    <citation type="journal article" date="2021" name="PeerJ">
        <title>Extensive microbial diversity within the chicken gut microbiome revealed by metagenomics and culture.</title>
        <authorList>
            <person name="Gilroy R."/>
            <person name="Ravi A."/>
            <person name="Getino M."/>
            <person name="Pursley I."/>
            <person name="Horton D.L."/>
            <person name="Alikhan N.F."/>
            <person name="Baker D."/>
            <person name="Gharbi K."/>
            <person name="Hall N."/>
            <person name="Watson M."/>
            <person name="Adriaenssens E.M."/>
            <person name="Foster-Nyarko E."/>
            <person name="Jarju S."/>
            <person name="Secka A."/>
            <person name="Antonio M."/>
            <person name="Oren A."/>
            <person name="Chaudhuri R.R."/>
            <person name="La Ragione R."/>
            <person name="Hildebrand F."/>
            <person name="Pallen M.J."/>
        </authorList>
    </citation>
    <scope>NUCLEOTIDE SEQUENCE</scope>
    <source>
        <strain evidence="2">ChiHjej12B11-7776</strain>
    </source>
</reference>
<feature type="chain" id="PRO_5039455625" evidence="1">
    <location>
        <begin position="20"/>
        <end position="178"/>
    </location>
</feature>
<sequence>MKKLFVVLAVVAVLALAFAGCEPQQLDVINDALQQVAQAQRIQTVTSVSDGELLIAQTQKTYVKTESGITLTTVTKTLNTLPADEQYSVTTTTENLSGGFEAITLSEENFSALTVKNNALSATLTQAGALAQFNVETAADAKLGIATANGRASEITISYAALSGNSVEISVTIHYEAQ</sequence>
<protein>
    <submittedName>
        <fullName evidence="2">Uncharacterized protein</fullName>
    </submittedName>
</protein>
<name>A0A9D1MYB6_9BACT</name>
<dbReference type="Proteomes" id="UP000886852">
    <property type="component" value="Unassembled WGS sequence"/>
</dbReference>
<reference evidence="2" key="1">
    <citation type="submission" date="2020-10" db="EMBL/GenBank/DDBJ databases">
        <authorList>
            <person name="Gilroy R."/>
        </authorList>
    </citation>
    <scope>NUCLEOTIDE SEQUENCE</scope>
    <source>
        <strain evidence="2">ChiHjej12B11-7776</strain>
    </source>
</reference>
<evidence type="ECO:0000313" key="3">
    <source>
        <dbReference type="Proteomes" id="UP000886852"/>
    </source>
</evidence>
<gene>
    <name evidence="2" type="ORF">IAC72_05120</name>
</gene>
<organism evidence="2 3">
    <name type="scientific">Candidatus Fimimonas merdipullorum</name>
    <dbReference type="NCBI Taxonomy" id="2840822"/>
    <lineage>
        <taxon>Bacteria</taxon>
        <taxon>Pseudomonadati</taxon>
        <taxon>Myxococcota</taxon>
        <taxon>Myxococcia</taxon>
        <taxon>Myxococcales</taxon>
        <taxon>Cystobacterineae</taxon>
        <taxon>Myxococcaceae</taxon>
        <taxon>Myxococcaceae incertae sedis</taxon>
        <taxon>Candidatus Fimimonas</taxon>
    </lineage>
</organism>
<proteinExistence type="predicted"/>
<dbReference type="EMBL" id="DVOC01000090">
    <property type="protein sequence ID" value="HIU91370.1"/>
    <property type="molecule type" value="Genomic_DNA"/>
</dbReference>